<dbReference type="EMBL" id="GGEC01068669">
    <property type="protein sequence ID" value="MBX49153.1"/>
    <property type="molecule type" value="Transcribed_RNA"/>
</dbReference>
<protein>
    <submittedName>
        <fullName evidence="1">Uncharacterized protein</fullName>
    </submittedName>
</protein>
<dbReference type="AlphaFoldDB" id="A0A2P2P3D2"/>
<reference evidence="1" key="1">
    <citation type="submission" date="2018-02" db="EMBL/GenBank/DDBJ databases">
        <title>Rhizophora mucronata_Transcriptome.</title>
        <authorList>
            <person name="Meera S.P."/>
            <person name="Sreeshan A."/>
            <person name="Augustine A."/>
        </authorList>
    </citation>
    <scope>NUCLEOTIDE SEQUENCE</scope>
    <source>
        <tissue evidence="1">Leaf</tissue>
    </source>
</reference>
<organism evidence="1">
    <name type="scientific">Rhizophora mucronata</name>
    <name type="common">Asiatic mangrove</name>
    <dbReference type="NCBI Taxonomy" id="61149"/>
    <lineage>
        <taxon>Eukaryota</taxon>
        <taxon>Viridiplantae</taxon>
        <taxon>Streptophyta</taxon>
        <taxon>Embryophyta</taxon>
        <taxon>Tracheophyta</taxon>
        <taxon>Spermatophyta</taxon>
        <taxon>Magnoliopsida</taxon>
        <taxon>eudicotyledons</taxon>
        <taxon>Gunneridae</taxon>
        <taxon>Pentapetalae</taxon>
        <taxon>rosids</taxon>
        <taxon>fabids</taxon>
        <taxon>Malpighiales</taxon>
        <taxon>Rhizophoraceae</taxon>
        <taxon>Rhizophora</taxon>
    </lineage>
</organism>
<evidence type="ECO:0000313" key="1">
    <source>
        <dbReference type="EMBL" id="MBX49153.1"/>
    </source>
</evidence>
<name>A0A2P2P3D2_RHIMU</name>
<sequence length="61" mass="7127">MLFQTVHLYLKSYCKDQSRFHTICGVGKLHSPRAKRRESMSSGFEPYASSHMLHWEVNLLS</sequence>
<proteinExistence type="predicted"/>
<accession>A0A2P2P3D2</accession>